<dbReference type="OrthoDB" id="9809023at2"/>
<evidence type="ECO:0000313" key="2">
    <source>
        <dbReference type="Proteomes" id="UP000317315"/>
    </source>
</evidence>
<keyword evidence="2" id="KW-1185">Reference proteome</keyword>
<organism evidence="1 2">
    <name type="scientific">Balnearium lithotrophicum</name>
    <dbReference type="NCBI Taxonomy" id="223788"/>
    <lineage>
        <taxon>Bacteria</taxon>
        <taxon>Pseudomonadati</taxon>
        <taxon>Aquificota</taxon>
        <taxon>Aquificia</taxon>
        <taxon>Desulfurobacteriales</taxon>
        <taxon>Desulfurobacteriaceae</taxon>
        <taxon>Balnearium</taxon>
    </lineage>
</organism>
<dbReference type="Proteomes" id="UP000317315">
    <property type="component" value="Unassembled WGS sequence"/>
</dbReference>
<accession>A0A521ED58</accession>
<evidence type="ECO:0008006" key="3">
    <source>
        <dbReference type="Google" id="ProtNLM"/>
    </source>
</evidence>
<dbReference type="Pfam" id="PF04456">
    <property type="entry name" value="DUF503"/>
    <property type="match status" value="1"/>
</dbReference>
<dbReference type="Gene3D" id="3.30.70.1120">
    <property type="entry name" value="TT1725-like"/>
    <property type="match status" value="1"/>
</dbReference>
<dbReference type="InterPro" id="IPR007546">
    <property type="entry name" value="DUF503"/>
</dbReference>
<dbReference type="AlphaFoldDB" id="A0A521ED58"/>
<dbReference type="PANTHER" id="PTHR36441:SF1">
    <property type="entry name" value="DUF503 DOMAIN-CONTAINING PROTEIN"/>
    <property type="match status" value="1"/>
</dbReference>
<dbReference type="RefSeq" id="WP_142936252.1">
    <property type="nucleotide sequence ID" value="NZ_FXTM01000036.1"/>
</dbReference>
<protein>
    <recommendedName>
        <fullName evidence="3">DUF503 domain-containing protein</fullName>
    </recommendedName>
</protein>
<evidence type="ECO:0000313" key="1">
    <source>
        <dbReference type="EMBL" id="SMO81120.1"/>
    </source>
</evidence>
<dbReference type="InterPro" id="IPR036746">
    <property type="entry name" value="TT1725-like_sf"/>
</dbReference>
<name>A0A521ED58_9BACT</name>
<proteinExistence type="predicted"/>
<reference evidence="1 2" key="1">
    <citation type="submission" date="2017-05" db="EMBL/GenBank/DDBJ databases">
        <authorList>
            <person name="Varghese N."/>
            <person name="Submissions S."/>
        </authorList>
    </citation>
    <scope>NUCLEOTIDE SEQUENCE [LARGE SCALE GENOMIC DNA]</scope>
    <source>
        <strain evidence="1 2">DSM 16304</strain>
    </source>
</reference>
<sequence>MASVIGYLEMEIQIPHAHSLKEKRGTVKRIVERLKGKFNVSVSEIGEQDKWQRSVIAVVTVGTSKKVVDSTLEKSVEFVESLYPGFLINYHKEIF</sequence>
<dbReference type="PANTHER" id="PTHR36441">
    <property type="entry name" value="HYPOTHETICAL CYTOSOLIC PROTEIN"/>
    <property type="match status" value="1"/>
</dbReference>
<dbReference type="SUPFAM" id="SSF103007">
    <property type="entry name" value="Hypothetical protein TT1725"/>
    <property type="match status" value="1"/>
</dbReference>
<dbReference type="EMBL" id="FXTM01000036">
    <property type="protein sequence ID" value="SMO81120.1"/>
    <property type="molecule type" value="Genomic_DNA"/>
</dbReference>
<gene>
    <name evidence="1" type="ORF">SAMN06269117_13610</name>
</gene>